<evidence type="ECO:0000313" key="3">
    <source>
        <dbReference type="Proteomes" id="UP001159405"/>
    </source>
</evidence>
<protein>
    <submittedName>
        <fullName evidence="2">Uncharacterized protein</fullName>
    </submittedName>
</protein>
<proteinExistence type="predicted"/>
<feature type="region of interest" description="Disordered" evidence="1">
    <location>
        <begin position="132"/>
        <end position="166"/>
    </location>
</feature>
<comment type="caution">
    <text evidence="2">The sequence shown here is derived from an EMBL/GenBank/DDBJ whole genome shotgun (WGS) entry which is preliminary data.</text>
</comment>
<evidence type="ECO:0000256" key="1">
    <source>
        <dbReference type="SAM" id="MobiDB-lite"/>
    </source>
</evidence>
<evidence type="ECO:0000313" key="2">
    <source>
        <dbReference type="EMBL" id="CAH3132049.1"/>
    </source>
</evidence>
<feature type="compositionally biased region" description="Basic and acidic residues" evidence="1">
    <location>
        <begin position="86"/>
        <end position="104"/>
    </location>
</feature>
<feature type="region of interest" description="Disordered" evidence="1">
    <location>
        <begin position="81"/>
        <end position="104"/>
    </location>
</feature>
<gene>
    <name evidence="2" type="ORF">PLOB_00036397</name>
</gene>
<accession>A0ABN8P373</accession>
<keyword evidence="3" id="KW-1185">Reference proteome</keyword>
<reference evidence="2 3" key="1">
    <citation type="submission" date="2022-05" db="EMBL/GenBank/DDBJ databases">
        <authorList>
            <consortium name="Genoscope - CEA"/>
            <person name="William W."/>
        </authorList>
    </citation>
    <scope>NUCLEOTIDE SEQUENCE [LARGE SCALE GENOMIC DNA]</scope>
</reference>
<dbReference type="Proteomes" id="UP001159405">
    <property type="component" value="Unassembled WGS sequence"/>
</dbReference>
<organism evidence="2 3">
    <name type="scientific">Porites lobata</name>
    <dbReference type="NCBI Taxonomy" id="104759"/>
    <lineage>
        <taxon>Eukaryota</taxon>
        <taxon>Metazoa</taxon>
        <taxon>Cnidaria</taxon>
        <taxon>Anthozoa</taxon>
        <taxon>Hexacorallia</taxon>
        <taxon>Scleractinia</taxon>
        <taxon>Fungiina</taxon>
        <taxon>Poritidae</taxon>
        <taxon>Porites</taxon>
    </lineage>
</organism>
<name>A0ABN8P373_9CNID</name>
<sequence length="179" mass="19882">MEDIAFFSPEQKSTYLLKRKRIGMLASTRWKGVVPKFNNPEAKAELASFASEIATQCGMPEVGFNEDGIIKHVQANFNEQRRYRRNKSDSKRKCLSDKDPKLPELHEDVLTSESESDNNACKRVKSVQKVSLGGGDTEIQSQESDDDGTVSTVSVDSTEDSVEEAINSNGWCPQVKACC</sequence>
<dbReference type="EMBL" id="CALNXK010000050">
    <property type="protein sequence ID" value="CAH3132049.1"/>
    <property type="molecule type" value="Genomic_DNA"/>
</dbReference>